<dbReference type="PANTHER" id="PTHR15907">
    <property type="entry name" value="DUF614 FAMILY PROTEIN-RELATED"/>
    <property type="match status" value="1"/>
</dbReference>
<reference evidence="3" key="2">
    <citation type="submission" date="2025-08" db="UniProtKB">
        <authorList>
            <consortium name="RefSeq"/>
        </authorList>
    </citation>
    <scope>IDENTIFICATION</scope>
</reference>
<sequence>MSTPVVTQQPGTVPSAVVSPTGEWNSGLCDCFKDCPICLLGLCCPSILGCYVAHKYGEPFLLGIVPGGLTGLRTHMRLSYGIEGTICTDALSICCCGWCEVCRMAREVRLRAGAYH</sequence>
<proteinExistence type="inferred from homology"/>
<name>A0A6P7ZFT2_9AMPH</name>
<keyword evidence="2" id="KW-1185">Reference proteome</keyword>
<reference evidence="2" key="1">
    <citation type="submission" date="2024-06" db="UniProtKB">
        <authorList>
            <consortium name="RefSeq"/>
        </authorList>
    </citation>
    <scope>NUCLEOTIDE SEQUENCE [LARGE SCALE GENOMIC DNA]</scope>
</reference>
<evidence type="ECO:0000313" key="3">
    <source>
        <dbReference type="RefSeq" id="XP_030074444.1"/>
    </source>
</evidence>
<accession>A0A6P7ZFT2</accession>
<dbReference type="KEGG" id="muo:115480110"/>
<protein>
    <submittedName>
        <fullName evidence="3">LOW QUALITY PROTEIN: cornifelin homolog</fullName>
    </submittedName>
</protein>
<dbReference type="GeneID" id="115480110"/>
<comment type="similarity">
    <text evidence="1">Belongs to the cornifelin family.</text>
</comment>
<dbReference type="AlphaFoldDB" id="A0A6P7ZFT2"/>
<dbReference type="InParanoid" id="A0A6P7ZFT2"/>
<evidence type="ECO:0000256" key="1">
    <source>
        <dbReference type="ARBA" id="ARBA00009024"/>
    </source>
</evidence>
<dbReference type="RefSeq" id="XP_030074444.1">
    <property type="nucleotide sequence ID" value="XM_030218584.1"/>
</dbReference>
<dbReference type="Pfam" id="PF04749">
    <property type="entry name" value="PLAC8"/>
    <property type="match status" value="1"/>
</dbReference>
<dbReference type="InterPro" id="IPR006461">
    <property type="entry name" value="PLAC_motif_containing"/>
</dbReference>
<dbReference type="Proteomes" id="UP000515156">
    <property type="component" value="Chromosome 11"/>
</dbReference>
<evidence type="ECO:0000313" key="2">
    <source>
        <dbReference type="Proteomes" id="UP000515156"/>
    </source>
</evidence>
<dbReference type="OrthoDB" id="1045822at2759"/>
<organism evidence="2 3">
    <name type="scientific">Microcaecilia unicolor</name>
    <dbReference type="NCBI Taxonomy" id="1415580"/>
    <lineage>
        <taxon>Eukaryota</taxon>
        <taxon>Metazoa</taxon>
        <taxon>Chordata</taxon>
        <taxon>Craniata</taxon>
        <taxon>Vertebrata</taxon>
        <taxon>Euteleostomi</taxon>
        <taxon>Amphibia</taxon>
        <taxon>Gymnophiona</taxon>
        <taxon>Siphonopidae</taxon>
        <taxon>Microcaecilia</taxon>
    </lineage>
</organism>
<dbReference type="NCBIfam" id="TIGR01571">
    <property type="entry name" value="A_thal_Cys_rich"/>
    <property type="match status" value="1"/>
</dbReference>
<gene>
    <name evidence="3" type="primary">LOC115480110</name>
</gene>